<dbReference type="GO" id="GO:0030976">
    <property type="term" value="F:thiamine pyrophosphate binding"/>
    <property type="evidence" value="ECO:0007669"/>
    <property type="project" value="TreeGrafter"/>
</dbReference>
<proteinExistence type="predicted"/>
<evidence type="ECO:0000256" key="2">
    <source>
        <dbReference type="SAM" id="Phobius"/>
    </source>
</evidence>
<keyword evidence="4" id="KW-1185">Reference proteome</keyword>
<dbReference type="GO" id="GO:0030288">
    <property type="term" value="C:outer membrane-bounded periplasmic space"/>
    <property type="evidence" value="ECO:0007669"/>
    <property type="project" value="TreeGrafter"/>
</dbReference>
<dbReference type="GO" id="GO:0015888">
    <property type="term" value="P:thiamine transport"/>
    <property type="evidence" value="ECO:0007669"/>
    <property type="project" value="TreeGrafter"/>
</dbReference>
<keyword evidence="2" id="KW-1133">Transmembrane helix</keyword>
<sequence>MHFIKRKNKYTYWIFMFGIIASLMFVLSACGSSSESKEIVVTSFGGKYDEVFTKYVAKPFEEKNPGVKVKLAPYTGIAKLSQGGGSSIDIVQLDDFDIIDAANKGLLSPLEKKDFTSWDKLYEQAFLNSKDGKVFGLTNVFGAWGIAYNPEKTTKPTSWNDLWRTDVKGKVTMMSQWIPDILMTQKATNTTMENMNPVWEAYKKITPSIAQYYSSFSAPEALFKSNQVVMASWFDGRALALKKAGTPIDFVIPKEGGILIRSGMSVVKNSKNQDLAKKLIDFAMTPEAQQGFAKELYYGPTNSTVKLDGDVADDVVYGKDKISGLTTPDWNNIFTKREEWLLKWQEVTSR</sequence>
<evidence type="ECO:0000313" key="4">
    <source>
        <dbReference type="Proteomes" id="UP000430692"/>
    </source>
</evidence>
<protein>
    <submittedName>
        <fullName evidence="3">Extracellular solute-binding protein</fullName>
    </submittedName>
</protein>
<dbReference type="GO" id="GO:0015846">
    <property type="term" value="P:polyamine transport"/>
    <property type="evidence" value="ECO:0007669"/>
    <property type="project" value="InterPro"/>
</dbReference>
<dbReference type="GO" id="GO:0019808">
    <property type="term" value="F:polyamine binding"/>
    <property type="evidence" value="ECO:0007669"/>
    <property type="project" value="InterPro"/>
</dbReference>
<feature type="transmembrane region" description="Helical" evidence="2">
    <location>
        <begin position="12"/>
        <end position="29"/>
    </location>
</feature>
<dbReference type="PANTHER" id="PTHR30006:SF2">
    <property type="entry name" value="ABC TRANSPORTER SUBSTRATE-BINDING PROTEIN"/>
    <property type="match status" value="1"/>
</dbReference>
<name>A0A6I4VLU2_9BACL</name>
<keyword evidence="1" id="KW-0732">Signal</keyword>
<dbReference type="CDD" id="cd13589">
    <property type="entry name" value="PBP2_polyamine_RpCGA009"/>
    <property type="match status" value="1"/>
</dbReference>
<dbReference type="EMBL" id="WUUL01000001">
    <property type="protein sequence ID" value="MXQ52589.1"/>
    <property type="molecule type" value="Genomic_DNA"/>
</dbReference>
<dbReference type="AlphaFoldDB" id="A0A6I4VLU2"/>
<dbReference type="InterPro" id="IPR006059">
    <property type="entry name" value="SBP"/>
</dbReference>
<evidence type="ECO:0000313" key="3">
    <source>
        <dbReference type="EMBL" id="MXQ52589.1"/>
    </source>
</evidence>
<gene>
    <name evidence="3" type="ORF">GSM42_02245</name>
</gene>
<accession>A0A6I4VLU2</accession>
<reference evidence="3 4" key="1">
    <citation type="submission" date="2019-12" db="EMBL/GenBank/DDBJ databases">
        <title>Whole-genome analyses of novel actinobacteria.</title>
        <authorList>
            <person name="Sahin N."/>
            <person name="Saygin H."/>
        </authorList>
    </citation>
    <scope>NUCLEOTIDE SEQUENCE [LARGE SCALE GENOMIC DNA]</scope>
    <source>
        <strain evidence="3 4">KC615</strain>
    </source>
</reference>
<organism evidence="3 4">
    <name type="scientific">Shimazuella alba</name>
    <dbReference type="NCBI Taxonomy" id="2690964"/>
    <lineage>
        <taxon>Bacteria</taxon>
        <taxon>Bacillati</taxon>
        <taxon>Bacillota</taxon>
        <taxon>Bacilli</taxon>
        <taxon>Bacillales</taxon>
        <taxon>Thermoactinomycetaceae</taxon>
        <taxon>Shimazuella</taxon>
    </lineage>
</organism>
<dbReference type="Gene3D" id="3.40.190.10">
    <property type="entry name" value="Periplasmic binding protein-like II"/>
    <property type="match status" value="2"/>
</dbReference>
<comment type="caution">
    <text evidence="3">The sequence shown here is derived from an EMBL/GenBank/DDBJ whole genome shotgun (WGS) entry which is preliminary data.</text>
</comment>
<dbReference type="SUPFAM" id="SSF53850">
    <property type="entry name" value="Periplasmic binding protein-like II"/>
    <property type="match status" value="1"/>
</dbReference>
<dbReference type="PANTHER" id="PTHR30006">
    <property type="entry name" value="THIAMINE-BINDING PERIPLASMIC PROTEIN-RELATED"/>
    <property type="match status" value="1"/>
</dbReference>
<dbReference type="Proteomes" id="UP000430692">
    <property type="component" value="Unassembled WGS sequence"/>
</dbReference>
<dbReference type="PRINTS" id="PR00909">
    <property type="entry name" value="SPERMDNBNDNG"/>
</dbReference>
<keyword evidence="2" id="KW-0812">Transmembrane</keyword>
<dbReference type="GO" id="GO:0030975">
    <property type="term" value="F:thiamine binding"/>
    <property type="evidence" value="ECO:0007669"/>
    <property type="project" value="TreeGrafter"/>
</dbReference>
<dbReference type="RefSeq" id="WP_160799595.1">
    <property type="nucleotide sequence ID" value="NZ_WUUL01000001.1"/>
</dbReference>
<dbReference type="InterPro" id="IPR001188">
    <property type="entry name" value="Sperm_putr-bd"/>
</dbReference>
<evidence type="ECO:0000256" key="1">
    <source>
        <dbReference type="ARBA" id="ARBA00022729"/>
    </source>
</evidence>
<keyword evidence="2" id="KW-0472">Membrane</keyword>
<dbReference type="Pfam" id="PF13416">
    <property type="entry name" value="SBP_bac_8"/>
    <property type="match status" value="1"/>
</dbReference>
<dbReference type="PROSITE" id="PS51257">
    <property type="entry name" value="PROKAR_LIPOPROTEIN"/>
    <property type="match status" value="1"/>
</dbReference>